<reference evidence="9" key="1">
    <citation type="journal article" date="2013" name="Genome Announc.">
        <title>First genome sequence of a syntrophic acetate-oxidizing bacterium, Tepidanaerobacter acetatoxydans strain Re1.</title>
        <authorList>
            <person name="Manzoor S."/>
            <person name="Bongcam-Rudloff E."/>
            <person name="Schnurer A."/>
            <person name="Muller B."/>
        </authorList>
    </citation>
    <scope>NUCLEOTIDE SEQUENCE [LARGE SCALE GENOMIC DNA]</scope>
    <source>
        <strain evidence="9">Re1</strain>
    </source>
</reference>
<dbReference type="PATRIC" id="fig|1209989.3.peg.2092"/>
<keyword evidence="9" id="KW-1185">Reference proteome</keyword>
<dbReference type="PANTHER" id="PTHR30582:SF2">
    <property type="entry name" value="L,D-TRANSPEPTIDASE YCIB-RELATED"/>
    <property type="match status" value="1"/>
</dbReference>
<accession>L0S2E1</accession>
<evidence type="ECO:0000259" key="7">
    <source>
        <dbReference type="PROSITE" id="PS52029"/>
    </source>
</evidence>
<dbReference type="PANTHER" id="PTHR30582">
    <property type="entry name" value="L,D-TRANSPEPTIDASE"/>
    <property type="match status" value="1"/>
</dbReference>
<evidence type="ECO:0000256" key="3">
    <source>
        <dbReference type="ARBA" id="ARBA00022960"/>
    </source>
</evidence>
<dbReference type="GO" id="GO:0008360">
    <property type="term" value="P:regulation of cell shape"/>
    <property type="evidence" value="ECO:0007669"/>
    <property type="project" value="UniProtKB-UniRule"/>
</dbReference>
<evidence type="ECO:0000256" key="2">
    <source>
        <dbReference type="ARBA" id="ARBA00022679"/>
    </source>
</evidence>
<dbReference type="GO" id="GO:0071972">
    <property type="term" value="F:peptidoglycan L,D-transpeptidase activity"/>
    <property type="evidence" value="ECO:0007669"/>
    <property type="project" value="TreeGrafter"/>
</dbReference>
<dbReference type="Pfam" id="PF03734">
    <property type="entry name" value="YkuD"/>
    <property type="match status" value="1"/>
</dbReference>
<keyword evidence="4 6" id="KW-0573">Peptidoglycan synthesis</keyword>
<dbReference type="eggNOG" id="COG1376">
    <property type="taxonomic scope" value="Bacteria"/>
</dbReference>
<evidence type="ECO:0000313" key="9">
    <source>
        <dbReference type="Proteomes" id="UP000010802"/>
    </source>
</evidence>
<dbReference type="GO" id="GO:0016740">
    <property type="term" value="F:transferase activity"/>
    <property type="evidence" value="ECO:0007669"/>
    <property type="project" value="UniProtKB-KW"/>
</dbReference>
<evidence type="ECO:0000313" key="8">
    <source>
        <dbReference type="EMBL" id="CCP26614.1"/>
    </source>
</evidence>
<dbReference type="InterPro" id="IPR005490">
    <property type="entry name" value="LD_TPept_cat_dom"/>
</dbReference>
<keyword evidence="3 6" id="KW-0133">Cell shape</keyword>
<dbReference type="PROSITE" id="PS52029">
    <property type="entry name" value="LD_TPASE"/>
    <property type="match status" value="1"/>
</dbReference>
<dbReference type="HOGENOM" id="CLU_1045572_0_0_9"/>
<dbReference type="AlphaFoldDB" id="F4LWU8"/>
<dbReference type="GO" id="GO:0071555">
    <property type="term" value="P:cell wall organization"/>
    <property type="evidence" value="ECO:0007669"/>
    <property type="project" value="UniProtKB-UniRule"/>
</dbReference>
<feature type="domain" description="L,D-TPase catalytic" evidence="7">
    <location>
        <begin position="143"/>
        <end position="265"/>
    </location>
</feature>
<organism evidence="8 9">
    <name type="scientific">Tepidanaerobacter acetatoxydans (strain DSM 21804 / JCM 16047 / Re1)</name>
    <dbReference type="NCBI Taxonomy" id="1209989"/>
    <lineage>
        <taxon>Bacteria</taxon>
        <taxon>Bacillati</taxon>
        <taxon>Bacillota</taxon>
        <taxon>Clostridia</taxon>
        <taxon>Thermosediminibacterales</taxon>
        <taxon>Tepidanaerobacteraceae</taxon>
        <taxon>Tepidanaerobacter</taxon>
    </lineage>
</organism>
<dbReference type="SUPFAM" id="SSF141523">
    <property type="entry name" value="L,D-transpeptidase catalytic domain-like"/>
    <property type="match status" value="1"/>
</dbReference>
<dbReference type="GO" id="GO:0005576">
    <property type="term" value="C:extracellular region"/>
    <property type="evidence" value="ECO:0007669"/>
    <property type="project" value="TreeGrafter"/>
</dbReference>
<dbReference type="Proteomes" id="UP000010802">
    <property type="component" value="Chromosome"/>
</dbReference>
<dbReference type="OrthoDB" id="177750at2"/>
<dbReference type="InterPro" id="IPR038063">
    <property type="entry name" value="Transpep_catalytic_dom"/>
</dbReference>
<dbReference type="CDD" id="cd16913">
    <property type="entry name" value="YkuD_like"/>
    <property type="match status" value="1"/>
</dbReference>
<accession>F4LWU8</accession>
<dbReference type="Gene3D" id="2.40.440.10">
    <property type="entry name" value="L,D-transpeptidase catalytic domain-like"/>
    <property type="match status" value="1"/>
</dbReference>
<sequence length="266" mass="29923">MKPIKVITFLIVLTSAVMIPWVTGEKTEFAPLSTEGAESESIILEKPEIDVLQEIKPKPLSKFPSKITVLKANEITAVNIRELPSSDSKSLGVVYGDLVNVEVIKNLDNGYTEVSCKDYRTMKPICGFVPTEYIQEVDLNEKFGVIVDLSEQKVDIYENGNIIKTFLCSTGLDENGCGTPDGLYRIGERGDSFYSPKYKQGGYYWVRFNNNYLFHSVPFDENKKIIEEEAEKLGQKSSHGCIRLSLDDALWFYKNIPQGTPVVIKD</sequence>
<evidence type="ECO:0000256" key="6">
    <source>
        <dbReference type="PROSITE-ProRule" id="PRU01373"/>
    </source>
</evidence>
<dbReference type="UniPathway" id="UPA00219"/>
<dbReference type="KEGG" id="tae:TepiRe1_1816"/>
<dbReference type="InterPro" id="IPR050979">
    <property type="entry name" value="LD-transpeptidase"/>
</dbReference>
<name>F4LWU8_TEPAE</name>
<proteinExistence type="predicted"/>
<evidence type="ECO:0000256" key="4">
    <source>
        <dbReference type="ARBA" id="ARBA00022984"/>
    </source>
</evidence>
<keyword evidence="2" id="KW-0808">Transferase</keyword>
<dbReference type="GO" id="GO:0018104">
    <property type="term" value="P:peptidoglycan-protein cross-linking"/>
    <property type="evidence" value="ECO:0007669"/>
    <property type="project" value="TreeGrafter"/>
</dbReference>
<dbReference type="KEGG" id="tep:TepRe1_1684"/>
<feature type="active site" description="Proton donor/acceptor" evidence="6">
    <location>
        <position position="215"/>
    </location>
</feature>
<gene>
    <name evidence="8" type="ordered locus">TEPIRE1_1816</name>
</gene>
<comment type="pathway">
    <text evidence="1 6">Cell wall biogenesis; peptidoglycan biosynthesis.</text>
</comment>
<feature type="active site" description="Nucleophile" evidence="6">
    <location>
        <position position="241"/>
    </location>
</feature>
<dbReference type="STRING" id="1209989.TepRe1_1684"/>
<evidence type="ECO:0000256" key="1">
    <source>
        <dbReference type="ARBA" id="ARBA00004752"/>
    </source>
</evidence>
<evidence type="ECO:0000256" key="5">
    <source>
        <dbReference type="ARBA" id="ARBA00023316"/>
    </source>
</evidence>
<protein>
    <submittedName>
        <fullName evidence="8">ErfK/YbiS/YcfS/YnhG family protein</fullName>
    </submittedName>
</protein>
<keyword evidence="5 6" id="KW-0961">Cell wall biogenesis/degradation</keyword>
<dbReference type="EMBL" id="HF563609">
    <property type="protein sequence ID" value="CCP26614.1"/>
    <property type="molecule type" value="Genomic_DNA"/>
</dbReference>
<dbReference type="RefSeq" id="WP_013778742.1">
    <property type="nucleotide sequence ID" value="NC_015519.1"/>
</dbReference>